<evidence type="ECO:0000256" key="4">
    <source>
        <dbReference type="SAM" id="MobiDB-lite"/>
    </source>
</evidence>
<dbReference type="Pfam" id="PF00571">
    <property type="entry name" value="CBS"/>
    <property type="match status" value="1"/>
</dbReference>
<dbReference type="InterPro" id="IPR000644">
    <property type="entry name" value="CBS_dom"/>
</dbReference>
<dbReference type="Gene3D" id="3.10.580.10">
    <property type="entry name" value="CBS-domain"/>
    <property type="match status" value="1"/>
</dbReference>
<name>A0A5B2Z9L7_9GAMM</name>
<gene>
    <name evidence="7" type="ORF">F0415_08395</name>
</gene>
<dbReference type="PANTHER" id="PTHR48108">
    <property type="entry name" value="CBS DOMAIN-CONTAINING PROTEIN CBSX2, CHLOROPLASTIC"/>
    <property type="match status" value="1"/>
</dbReference>
<dbReference type="SUPFAM" id="SSF51206">
    <property type="entry name" value="cAMP-binding domain-like"/>
    <property type="match status" value="1"/>
</dbReference>
<dbReference type="GO" id="GO:0005737">
    <property type="term" value="C:cytoplasm"/>
    <property type="evidence" value="ECO:0007669"/>
    <property type="project" value="UniProtKB-SubCell"/>
</dbReference>
<dbReference type="SUPFAM" id="SSF54631">
    <property type="entry name" value="CBS-domain pair"/>
    <property type="match status" value="1"/>
</dbReference>
<dbReference type="InterPro" id="IPR051462">
    <property type="entry name" value="CBS_domain-containing"/>
</dbReference>
<dbReference type="InterPro" id="IPR018821">
    <property type="entry name" value="DUF294_put_nucleoTrafse_sb-bd"/>
</dbReference>
<dbReference type="CDD" id="cd05401">
    <property type="entry name" value="NT_GlnE_GlnD_like"/>
    <property type="match status" value="1"/>
</dbReference>
<evidence type="ECO:0000259" key="5">
    <source>
        <dbReference type="PROSITE" id="PS50042"/>
    </source>
</evidence>
<keyword evidence="3" id="KW-0129">CBS domain</keyword>
<dbReference type="InterPro" id="IPR046342">
    <property type="entry name" value="CBS_dom_sf"/>
</dbReference>
<dbReference type="PANTHER" id="PTHR48108:SF34">
    <property type="entry name" value="CBS DOMAIN-CONTAINING PROTEIN YHCV"/>
    <property type="match status" value="1"/>
</dbReference>
<proteinExistence type="predicted"/>
<evidence type="ECO:0000256" key="2">
    <source>
        <dbReference type="ARBA" id="ARBA00022737"/>
    </source>
</evidence>
<dbReference type="Gene3D" id="2.60.120.10">
    <property type="entry name" value="Jelly Rolls"/>
    <property type="match status" value="1"/>
</dbReference>
<protein>
    <submittedName>
        <fullName evidence="7">Cyclic nucleotide-binding domain-containing protein</fullName>
    </submittedName>
</protein>
<dbReference type="Pfam" id="PF00027">
    <property type="entry name" value="cNMP_binding"/>
    <property type="match status" value="1"/>
</dbReference>
<dbReference type="InterPro" id="IPR018490">
    <property type="entry name" value="cNMP-bd_dom_sf"/>
</dbReference>
<dbReference type="PROSITE" id="PS51371">
    <property type="entry name" value="CBS"/>
    <property type="match status" value="1"/>
</dbReference>
<evidence type="ECO:0000259" key="6">
    <source>
        <dbReference type="PROSITE" id="PS51371"/>
    </source>
</evidence>
<comment type="caution">
    <text evidence="7">The sequence shown here is derived from an EMBL/GenBank/DDBJ whole genome shotgun (WGS) entry which is preliminary data.</text>
</comment>
<comment type="subcellular location">
    <subcellularLocation>
        <location evidence="1">Cytoplasm</location>
    </subcellularLocation>
</comment>
<evidence type="ECO:0000313" key="7">
    <source>
        <dbReference type="EMBL" id="KAA2284709.1"/>
    </source>
</evidence>
<feature type="domain" description="CBS" evidence="6">
    <location>
        <begin position="197"/>
        <end position="264"/>
    </location>
</feature>
<evidence type="ECO:0000256" key="3">
    <source>
        <dbReference type="PROSITE-ProRule" id="PRU00703"/>
    </source>
</evidence>
<dbReference type="Proteomes" id="UP000322165">
    <property type="component" value="Unassembled WGS sequence"/>
</dbReference>
<accession>A0A5B2Z9L7</accession>
<dbReference type="InterPro" id="IPR014710">
    <property type="entry name" value="RmlC-like_jellyroll"/>
</dbReference>
<keyword evidence="2" id="KW-0677">Repeat</keyword>
<evidence type="ECO:0000256" key="1">
    <source>
        <dbReference type="ARBA" id="ARBA00004496"/>
    </source>
</evidence>
<dbReference type="AlphaFoldDB" id="A0A5B2Z9L7"/>
<dbReference type="InterPro" id="IPR000595">
    <property type="entry name" value="cNMP-bd_dom"/>
</dbReference>
<dbReference type="SMART" id="SM00100">
    <property type="entry name" value="cNMP"/>
    <property type="match status" value="1"/>
</dbReference>
<organism evidence="7 8">
    <name type="scientific">Arenimonas fontis</name>
    <dbReference type="NCBI Taxonomy" id="2608255"/>
    <lineage>
        <taxon>Bacteria</taxon>
        <taxon>Pseudomonadati</taxon>
        <taxon>Pseudomonadota</taxon>
        <taxon>Gammaproteobacteria</taxon>
        <taxon>Lysobacterales</taxon>
        <taxon>Lysobacteraceae</taxon>
        <taxon>Arenimonas</taxon>
    </lineage>
</organism>
<dbReference type="Pfam" id="PF03445">
    <property type="entry name" value="DUF294"/>
    <property type="match status" value="1"/>
</dbReference>
<dbReference type="GO" id="GO:0008773">
    <property type="term" value="F:[protein-PII] uridylyltransferase activity"/>
    <property type="evidence" value="ECO:0007669"/>
    <property type="project" value="InterPro"/>
</dbReference>
<keyword evidence="8" id="KW-1185">Reference proteome</keyword>
<dbReference type="EMBL" id="VUOD01000005">
    <property type="protein sequence ID" value="KAA2284709.1"/>
    <property type="molecule type" value="Genomic_DNA"/>
</dbReference>
<reference evidence="7 8" key="1">
    <citation type="submission" date="2019-09" db="EMBL/GenBank/DDBJ databases">
        <title>Arenimonas chukotkensis sp. nov., a bacterium isolated from Chukotka hot spring, Arctic region, Russia.</title>
        <authorList>
            <person name="Zayulina K.S."/>
            <person name="Prokofeva M.I."/>
            <person name="Elcheninov A.G."/>
            <person name="Novikov A."/>
            <person name="Kochetkova T.V."/>
            <person name="Kublanov I.V."/>
        </authorList>
    </citation>
    <scope>NUCLEOTIDE SEQUENCE [LARGE SCALE GENOMIC DNA]</scope>
    <source>
        <strain evidence="7 8">3729k</strain>
    </source>
</reference>
<evidence type="ECO:0000313" key="8">
    <source>
        <dbReference type="Proteomes" id="UP000322165"/>
    </source>
</evidence>
<sequence>MQARPKPSRAGAVATEPPLIGVKLPPPGVRAPDQGRTDAGGGPWQAAPMATMPPGLDLDAPPFDLLEPAQRERLAAAADLAFHPAGTRIIHAGQPADAVQVILKGLVRAFDGEGEQARLFADYGPGDLFGAFAVIAGRARHSYRAEQDTVCFLLPAPVFEQLLEENGRFAAWFHQALSVKRKLLAEREQPGELNRLMLTRVGDAQLAPLHVLAHEASIAEAAAALRAHRVDCLLVRAAPGSGEGPGIVTRTDLLDALTARGLDLGAPIGPLASRPLLSVRADEVLFQALVSMTEHHVERVLVRRGEDYVGSLGMAEVLAHYASSSHLISLRLARAANLAEVAEAARGMTDLVRQLHAQGAKTSYLMEMVSALNTRVLARVFALLVPPEQQSRMCLLVLGSEGRREQILKTDQDNALVLADGFDWDGLPAAMEAFSAALADIGYPPCPGKVMVSNPHWRLELRGWHERVQQWARVADGRSALDLAILLDARPVAGNADLFAPLPAALLALGRDEVLLRYLAEATLAKGNPLTFFGHVRERDGRADLKRGGIFPIVHGLRTLALKHGIRHRNSFDRCAALVAAGALPAALGRDLPQALAVLVRLRLGQQLADLEAGRLPSNGIDVAGLRHLDRELLRDALRVANEFKAHVADVFHLRG</sequence>
<dbReference type="PROSITE" id="PS50042">
    <property type="entry name" value="CNMP_BINDING_3"/>
    <property type="match status" value="1"/>
</dbReference>
<dbReference type="InterPro" id="IPR005105">
    <property type="entry name" value="GlnD_Uridyltrans_N"/>
</dbReference>
<feature type="region of interest" description="Disordered" evidence="4">
    <location>
        <begin position="1"/>
        <end position="41"/>
    </location>
</feature>
<feature type="domain" description="Cyclic nucleotide-binding" evidence="5">
    <location>
        <begin position="62"/>
        <end position="163"/>
    </location>
</feature>
<reference evidence="7 8" key="2">
    <citation type="submission" date="2019-09" db="EMBL/GenBank/DDBJ databases">
        <authorList>
            <person name="Mazur A."/>
        </authorList>
    </citation>
    <scope>NUCLEOTIDE SEQUENCE [LARGE SCALE GENOMIC DNA]</scope>
    <source>
        <strain evidence="7 8">3729k</strain>
    </source>
</reference>
<dbReference type="Pfam" id="PF10335">
    <property type="entry name" value="DUF294_C"/>
    <property type="match status" value="1"/>
</dbReference>
<dbReference type="CDD" id="cd00038">
    <property type="entry name" value="CAP_ED"/>
    <property type="match status" value="1"/>
</dbReference>